<dbReference type="SMART" id="SM00710">
    <property type="entry name" value="PbH1"/>
    <property type="match status" value="10"/>
</dbReference>
<dbReference type="InterPro" id="IPR006626">
    <property type="entry name" value="PbH1"/>
</dbReference>
<proteinExistence type="predicted"/>
<dbReference type="EMBL" id="CP032125">
    <property type="protein sequence ID" value="AXX97973.1"/>
    <property type="molecule type" value="Genomic_DNA"/>
</dbReference>
<feature type="chain" id="PRO_5016592127" evidence="4">
    <location>
        <begin position="33"/>
        <end position="432"/>
    </location>
</feature>
<dbReference type="PANTHER" id="PTHR22990:SF15">
    <property type="entry name" value="F-BOX ONLY PROTEIN 10"/>
    <property type="match status" value="1"/>
</dbReference>
<dbReference type="InterPro" id="IPR051550">
    <property type="entry name" value="SCF-Subunits/Alg-Epimerases"/>
</dbReference>
<reference evidence="6 7" key="1">
    <citation type="submission" date="2018-09" db="EMBL/GenBank/DDBJ databases">
        <title>Profundibacter amoris BAR1 gen. nov., sp. nov., a new member of the Roseobacter clade isolated at Lokis Castle Vent Field on the Arctic Mid-Oceanic Ridge.</title>
        <authorList>
            <person name="Le Moine Bauer S."/>
            <person name="Sjoeberg A.G."/>
            <person name="L'Haridon S."/>
            <person name="Stokke R."/>
            <person name="Roalkvam I."/>
            <person name="Steen I.H."/>
            <person name="Dahle H."/>
        </authorList>
    </citation>
    <scope>NUCLEOTIDE SEQUENCE [LARGE SCALE GENOMIC DNA]</scope>
    <source>
        <strain evidence="6 7">BAR1</strain>
    </source>
</reference>
<dbReference type="PANTHER" id="PTHR22990">
    <property type="entry name" value="F-BOX ONLY PROTEIN"/>
    <property type="match status" value="1"/>
</dbReference>
<sequence>MQPHGCNRIMRPFPNKVLGAILAMMLAGPVSAGTLQDMIDAAADGAEVVPPAGTYVENIVIDHNIVLDGRNGVVIDGGGEGTVVTLRTSGATLKNLTLQNSGRLFTETHAGLYVEGNYNVVRDVRIQNTLFGMNIKQSNNNVFRRVTIFTGAQPLEMRGDSIRVWYSNDNKFEDNDIQDARDFVIWYSANNIIRNNRIRNGRYGIHFMYAHSNTVENNEISDCVVGIFMMYANNITLRDNQILRSWGASGIGVGFKESSGAKVYNNNIVGNAFGIYLDPSPWDPEHPNTFEGNRIAYNGVGIRFLNDWTGNNFNDNSFLSNFTQVLVNGRGTAMREGWNGNHWDDYAGFDKDRDGVGDVPYEIYNYADRLWMEVPHASFFRGGFALAALDFVERLAPFSEPRLLMRENTPLMEPPEHITVQDAPKSALEMLQ</sequence>
<accession>A0A347UGJ5</accession>
<evidence type="ECO:0000256" key="3">
    <source>
        <dbReference type="ARBA" id="ARBA00022786"/>
    </source>
</evidence>
<dbReference type="NCBIfam" id="TIGR03804">
    <property type="entry name" value="para_beta_helix"/>
    <property type="match status" value="3"/>
</dbReference>
<dbReference type="Pfam" id="PF05048">
    <property type="entry name" value="NosD"/>
    <property type="match status" value="1"/>
</dbReference>
<dbReference type="InterPro" id="IPR026464">
    <property type="entry name" value="NosD_copper_fam"/>
</dbReference>
<name>A0A347UGJ5_9RHOB</name>
<dbReference type="InterPro" id="IPR011050">
    <property type="entry name" value="Pectin_lyase_fold/virulence"/>
</dbReference>
<keyword evidence="2" id="KW-0677">Repeat</keyword>
<keyword evidence="3" id="KW-0833">Ubl conjugation pathway</keyword>
<evidence type="ECO:0000313" key="7">
    <source>
        <dbReference type="Proteomes" id="UP000261704"/>
    </source>
</evidence>
<dbReference type="NCBIfam" id="TIGR04247">
    <property type="entry name" value="NosD_copper_fam"/>
    <property type="match status" value="1"/>
</dbReference>
<evidence type="ECO:0000256" key="1">
    <source>
        <dbReference type="ARBA" id="ARBA00004906"/>
    </source>
</evidence>
<dbReference type="Gene3D" id="2.160.20.10">
    <property type="entry name" value="Single-stranded right-handed beta-helix, Pectin lyase-like"/>
    <property type="match status" value="2"/>
</dbReference>
<feature type="domain" description="Periplasmic copper-binding protein NosD beta helix" evidence="5">
    <location>
        <begin position="154"/>
        <end position="348"/>
    </location>
</feature>
<feature type="signal peptide" evidence="4">
    <location>
        <begin position="1"/>
        <end position="32"/>
    </location>
</feature>
<dbReference type="OrthoDB" id="9767990at2"/>
<evidence type="ECO:0000256" key="4">
    <source>
        <dbReference type="SAM" id="SignalP"/>
    </source>
</evidence>
<evidence type="ECO:0000259" key="5">
    <source>
        <dbReference type="Pfam" id="PF05048"/>
    </source>
</evidence>
<dbReference type="InterPro" id="IPR007742">
    <property type="entry name" value="NosD_dom"/>
</dbReference>
<dbReference type="AlphaFoldDB" id="A0A347UGJ5"/>
<evidence type="ECO:0000313" key="6">
    <source>
        <dbReference type="EMBL" id="AXX97973.1"/>
    </source>
</evidence>
<comment type="pathway">
    <text evidence="1">Protein modification; protein ubiquitination.</text>
</comment>
<dbReference type="Proteomes" id="UP000261704">
    <property type="component" value="Chromosome"/>
</dbReference>
<dbReference type="InterPro" id="IPR012334">
    <property type="entry name" value="Pectin_lyas_fold"/>
</dbReference>
<evidence type="ECO:0000256" key="2">
    <source>
        <dbReference type="ARBA" id="ARBA00022737"/>
    </source>
</evidence>
<dbReference type="SUPFAM" id="SSF51126">
    <property type="entry name" value="Pectin lyase-like"/>
    <property type="match status" value="1"/>
</dbReference>
<keyword evidence="7" id="KW-1185">Reference proteome</keyword>
<gene>
    <name evidence="6" type="primary">nosD</name>
    <name evidence="6" type="ORF">BAR1_08520</name>
</gene>
<protein>
    <submittedName>
        <fullName evidence="6">Nitrous oxide reductase family maturation protein NosD</fullName>
    </submittedName>
</protein>
<dbReference type="InterPro" id="IPR022441">
    <property type="entry name" value="Para_beta_helix_rpt-2"/>
</dbReference>
<organism evidence="6 7">
    <name type="scientific">Profundibacter amoris</name>
    <dbReference type="NCBI Taxonomy" id="2171755"/>
    <lineage>
        <taxon>Bacteria</taxon>
        <taxon>Pseudomonadati</taxon>
        <taxon>Pseudomonadota</taxon>
        <taxon>Alphaproteobacteria</taxon>
        <taxon>Rhodobacterales</taxon>
        <taxon>Paracoccaceae</taxon>
        <taxon>Profundibacter</taxon>
    </lineage>
</organism>
<keyword evidence="4" id="KW-0732">Signal</keyword>
<dbReference type="KEGG" id="pamo:BAR1_08520"/>